<accession>D0A5F9</accession>
<proteinExistence type="predicted"/>
<keyword evidence="1" id="KW-1133">Transmembrane helix</keyword>
<feature type="transmembrane region" description="Helical" evidence="1">
    <location>
        <begin position="7"/>
        <end position="31"/>
    </location>
</feature>
<dbReference type="GeneID" id="23867220"/>
<name>D0A5F9_TRYB9</name>
<dbReference type="EMBL" id="FN554974">
    <property type="protein sequence ID" value="CBH16910.1"/>
    <property type="molecule type" value="Genomic_DNA"/>
</dbReference>
<dbReference type="RefSeq" id="XP_011779174.1">
    <property type="nucleotide sequence ID" value="XM_011780872.1"/>
</dbReference>
<dbReference type="Proteomes" id="UP000002316">
    <property type="component" value="Chromosome 11"/>
</dbReference>
<keyword evidence="1" id="KW-0472">Membrane</keyword>
<gene>
    <name evidence="2" type="ORF">TbgDal_XI250</name>
</gene>
<evidence type="ECO:0000313" key="2">
    <source>
        <dbReference type="EMBL" id="CBH16910.1"/>
    </source>
</evidence>
<sequence>MSGARRVCAVCFSFLSTSLTVFAFVVIYFFFLCEDITLMTLSSGADAADERSSVDGQLPPTERCATGHGREPEEGTFLGLTADERRAGFIVISFLLFQEVDSNVFRGLLACSIAAYTVKQYVGWYRSCQP</sequence>
<keyword evidence="1" id="KW-0812">Transmembrane</keyword>
<organism evidence="2 3">
    <name type="scientific">Trypanosoma brucei gambiense (strain MHOM/CI/86/DAL972)</name>
    <dbReference type="NCBI Taxonomy" id="679716"/>
    <lineage>
        <taxon>Eukaryota</taxon>
        <taxon>Discoba</taxon>
        <taxon>Euglenozoa</taxon>
        <taxon>Kinetoplastea</taxon>
        <taxon>Metakinetoplastina</taxon>
        <taxon>Trypanosomatida</taxon>
        <taxon>Trypanosomatidae</taxon>
        <taxon>Trypanosoma</taxon>
    </lineage>
</organism>
<evidence type="ECO:0000256" key="1">
    <source>
        <dbReference type="SAM" id="Phobius"/>
    </source>
</evidence>
<evidence type="ECO:0000313" key="3">
    <source>
        <dbReference type="Proteomes" id="UP000002316"/>
    </source>
</evidence>
<dbReference type="KEGG" id="tbg:TbgDal_XI250"/>
<dbReference type="AlphaFoldDB" id="D0A5F9"/>
<protein>
    <submittedName>
        <fullName evidence="2">Uncharacterized protein</fullName>
    </submittedName>
</protein>
<reference evidence="3" key="1">
    <citation type="journal article" date="2010" name="PLoS Negl. Trop. Dis.">
        <title>The genome sequence of Trypanosoma brucei gambiense, causative agent of chronic human african trypanosomiasis.</title>
        <authorList>
            <person name="Jackson A.P."/>
            <person name="Sanders M."/>
            <person name="Berry A."/>
            <person name="McQuillan J."/>
            <person name="Aslett M.A."/>
            <person name="Quail M.A."/>
            <person name="Chukualim B."/>
            <person name="Capewell P."/>
            <person name="MacLeod A."/>
            <person name="Melville S.E."/>
            <person name="Gibson W."/>
            <person name="Barry J.D."/>
            <person name="Berriman M."/>
            <person name="Hertz-Fowler C."/>
        </authorList>
    </citation>
    <scope>NUCLEOTIDE SEQUENCE [LARGE SCALE GENOMIC DNA]</scope>
    <source>
        <strain evidence="3">MHOM/CI/86/DAL972</strain>
    </source>
</reference>